<keyword evidence="10" id="KW-0963">Cytoplasm</keyword>
<evidence type="ECO:0000313" key="13">
    <source>
        <dbReference type="EMBL" id="GAA0568357.1"/>
    </source>
</evidence>
<dbReference type="CDD" id="cd00672">
    <property type="entry name" value="CysRS_core"/>
    <property type="match status" value="1"/>
</dbReference>
<evidence type="ECO:0000259" key="11">
    <source>
        <dbReference type="Pfam" id="PF01406"/>
    </source>
</evidence>
<keyword evidence="9 10" id="KW-0030">Aminoacyl-tRNA synthetase</keyword>
<evidence type="ECO:0000256" key="1">
    <source>
        <dbReference type="ARBA" id="ARBA00005594"/>
    </source>
</evidence>
<gene>
    <name evidence="10 13" type="primary">cysS</name>
    <name evidence="13" type="ORF">GCM10009416_03040</name>
</gene>
<evidence type="ECO:0000256" key="10">
    <source>
        <dbReference type="HAMAP-Rule" id="MF_00041"/>
    </source>
</evidence>
<evidence type="ECO:0000256" key="8">
    <source>
        <dbReference type="ARBA" id="ARBA00022917"/>
    </source>
</evidence>
<dbReference type="InterPro" id="IPR009080">
    <property type="entry name" value="tRNAsynth_Ia_anticodon-bd"/>
</dbReference>
<dbReference type="RefSeq" id="WP_343893361.1">
    <property type="nucleotide sequence ID" value="NZ_BAAAFZ010000006.1"/>
</dbReference>
<reference evidence="13 14" key="1">
    <citation type="journal article" date="2019" name="Int. J. Syst. Evol. Microbiol.">
        <title>The Global Catalogue of Microorganisms (GCM) 10K type strain sequencing project: providing services to taxonomists for standard genome sequencing and annotation.</title>
        <authorList>
            <consortium name="The Broad Institute Genomics Platform"/>
            <consortium name="The Broad Institute Genome Sequencing Center for Infectious Disease"/>
            <person name="Wu L."/>
            <person name="Ma J."/>
        </authorList>
    </citation>
    <scope>NUCLEOTIDE SEQUENCE [LARGE SCALE GENOMIC DNA]</scope>
    <source>
        <strain evidence="13 14">JCM 9933</strain>
    </source>
</reference>
<dbReference type="Pfam" id="PF23493">
    <property type="entry name" value="CysS_C"/>
    <property type="match status" value="1"/>
</dbReference>
<comment type="cofactor">
    <cofactor evidence="10">
        <name>Zn(2+)</name>
        <dbReference type="ChEBI" id="CHEBI:29105"/>
    </cofactor>
    <text evidence="10">Binds 1 zinc ion per subunit.</text>
</comment>
<evidence type="ECO:0000259" key="12">
    <source>
        <dbReference type="Pfam" id="PF23493"/>
    </source>
</evidence>
<keyword evidence="6 10" id="KW-0862">Zinc</keyword>
<keyword evidence="8 10" id="KW-0648">Protein biosynthesis</keyword>
<evidence type="ECO:0000256" key="5">
    <source>
        <dbReference type="ARBA" id="ARBA00022741"/>
    </source>
</evidence>
<dbReference type="GO" id="GO:0016874">
    <property type="term" value="F:ligase activity"/>
    <property type="evidence" value="ECO:0007669"/>
    <property type="project" value="UniProtKB-KW"/>
</dbReference>
<dbReference type="Proteomes" id="UP001501588">
    <property type="component" value="Unassembled WGS sequence"/>
</dbReference>
<dbReference type="InterPro" id="IPR032678">
    <property type="entry name" value="tRNA-synt_1_cat_dom"/>
</dbReference>
<proteinExistence type="inferred from homology"/>
<evidence type="ECO:0000256" key="4">
    <source>
        <dbReference type="ARBA" id="ARBA00022723"/>
    </source>
</evidence>
<sequence length="477" mass="52574">MAPMRFHNSLTRAKEDFAPIDPAHVRMYVCGPTVYDLAHLGNARPAIVFDVLFRLLRHHFPRVTYVRNITDVDDKINARAQESGEPIEVITARTTADYHRDMAALGCLQPTHEPRATASIAPMVELIRRLVERGHAYAAEGHVLFSVSSFPEYGRFSGRDREELLAGARIDVAPYKRDPGDFVLWKPSPPGVPAWDSPWGPGRPGWHIECSAMAWQALGEVFDIHGGGHDLVFPHHENEIAQSRCAFGTQRMANIWLHNGMLRVDGEKMSKSLGNFSTVRDILERGPWAGEAFRLLVLRTHYRQPVDFTLEGLDEAKAELDDAYAMLARAEAPLENMGATVAEMAAWASEPLLDDLNTPLALSRLRDLRTLENVASVGGSAKPVLRRIGRDWPVSPGLAAAAFREAAGLLGLWSSDPEAWLRGGAGDDAERIEAAIAARAAARKARDFAGADRIRDELAAEGIVLEDGPQGTVWRRA</sequence>
<feature type="binding site" evidence="10">
    <location>
        <position position="210"/>
    </location>
    <ligand>
        <name>Zn(2+)</name>
        <dbReference type="ChEBI" id="CHEBI:29105"/>
    </ligand>
</feature>
<accession>A0ABN1EK90</accession>
<evidence type="ECO:0000256" key="3">
    <source>
        <dbReference type="ARBA" id="ARBA00022598"/>
    </source>
</evidence>
<evidence type="ECO:0000256" key="2">
    <source>
        <dbReference type="ARBA" id="ARBA00011245"/>
    </source>
</evidence>
<dbReference type="PANTHER" id="PTHR10890">
    <property type="entry name" value="CYSTEINYL-TRNA SYNTHETASE"/>
    <property type="match status" value="1"/>
</dbReference>
<feature type="binding site" evidence="10">
    <location>
        <position position="271"/>
    </location>
    <ligand>
        <name>ATP</name>
        <dbReference type="ChEBI" id="CHEBI:30616"/>
    </ligand>
</feature>
<keyword evidence="4 10" id="KW-0479">Metal-binding</keyword>
<feature type="binding site" evidence="10">
    <location>
        <position position="30"/>
    </location>
    <ligand>
        <name>Zn(2+)</name>
        <dbReference type="ChEBI" id="CHEBI:29105"/>
    </ligand>
</feature>
<dbReference type="NCBIfam" id="TIGR00435">
    <property type="entry name" value="cysS"/>
    <property type="match status" value="1"/>
</dbReference>
<name>A0ABN1EK90_9PROT</name>
<dbReference type="SUPFAM" id="SSF52374">
    <property type="entry name" value="Nucleotidylyl transferase"/>
    <property type="match status" value="1"/>
</dbReference>
<dbReference type="EMBL" id="BAAAFZ010000006">
    <property type="protein sequence ID" value="GAA0568357.1"/>
    <property type="molecule type" value="Genomic_DNA"/>
</dbReference>
<dbReference type="Pfam" id="PF01406">
    <property type="entry name" value="tRNA-synt_1e"/>
    <property type="match status" value="1"/>
</dbReference>
<feature type="binding site" evidence="10">
    <location>
        <position position="235"/>
    </location>
    <ligand>
        <name>Zn(2+)</name>
        <dbReference type="ChEBI" id="CHEBI:29105"/>
    </ligand>
</feature>
<feature type="short sequence motif" description="'KMSKS' region" evidence="10">
    <location>
        <begin position="268"/>
        <end position="272"/>
    </location>
</feature>
<dbReference type="InterPro" id="IPR024909">
    <property type="entry name" value="Cys-tRNA/MSH_ligase"/>
</dbReference>
<dbReference type="InterPro" id="IPR015803">
    <property type="entry name" value="Cys-tRNA-ligase"/>
</dbReference>
<comment type="caution">
    <text evidence="13">The sequence shown here is derived from an EMBL/GenBank/DDBJ whole genome shotgun (WGS) entry which is preliminary data.</text>
</comment>
<keyword evidence="5 10" id="KW-0547">Nucleotide-binding</keyword>
<evidence type="ECO:0000256" key="6">
    <source>
        <dbReference type="ARBA" id="ARBA00022833"/>
    </source>
</evidence>
<comment type="subcellular location">
    <subcellularLocation>
        <location evidence="10">Cytoplasm</location>
    </subcellularLocation>
</comment>
<dbReference type="SUPFAM" id="SSF47323">
    <property type="entry name" value="Anticodon-binding domain of a subclass of class I aminoacyl-tRNA synthetases"/>
    <property type="match status" value="1"/>
</dbReference>
<comment type="catalytic activity">
    <reaction evidence="10">
        <text>tRNA(Cys) + L-cysteine + ATP = L-cysteinyl-tRNA(Cys) + AMP + diphosphate</text>
        <dbReference type="Rhea" id="RHEA:17773"/>
        <dbReference type="Rhea" id="RHEA-COMP:9661"/>
        <dbReference type="Rhea" id="RHEA-COMP:9679"/>
        <dbReference type="ChEBI" id="CHEBI:30616"/>
        <dbReference type="ChEBI" id="CHEBI:33019"/>
        <dbReference type="ChEBI" id="CHEBI:35235"/>
        <dbReference type="ChEBI" id="CHEBI:78442"/>
        <dbReference type="ChEBI" id="CHEBI:78517"/>
        <dbReference type="ChEBI" id="CHEBI:456215"/>
        <dbReference type="EC" id="6.1.1.16"/>
    </reaction>
</comment>
<dbReference type="InterPro" id="IPR056411">
    <property type="entry name" value="CysS_C"/>
</dbReference>
<feature type="domain" description="tRNA synthetases class I catalytic" evidence="11">
    <location>
        <begin position="17"/>
        <end position="317"/>
    </location>
</feature>
<protein>
    <recommendedName>
        <fullName evidence="10">Cysteine--tRNA ligase</fullName>
        <ecNumber evidence="10">6.1.1.16</ecNumber>
    </recommendedName>
    <alternativeName>
        <fullName evidence="10">Cysteinyl-tRNA synthetase</fullName>
        <shortName evidence="10">CysRS</shortName>
    </alternativeName>
</protein>
<feature type="domain" description="Cysteinyl-tRNA ligase anticodon binding" evidence="12">
    <location>
        <begin position="430"/>
        <end position="475"/>
    </location>
</feature>
<feature type="short sequence motif" description="'HIGH' region" evidence="10">
    <location>
        <begin position="32"/>
        <end position="42"/>
    </location>
</feature>
<keyword evidence="3 10" id="KW-0436">Ligase</keyword>
<dbReference type="PANTHER" id="PTHR10890:SF3">
    <property type="entry name" value="CYSTEINE--TRNA LIGASE, CYTOPLASMIC"/>
    <property type="match status" value="1"/>
</dbReference>
<comment type="subunit">
    <text evidence="2 10">Monomer.</text>
</comment>
<dbReference type="Gene3D" id="3.40.50.620">
    <property type="entry name" value="HUPs"/>
    <property type="match status" value="1"/>
</dbReference>
<evidence type="ECO:0000313" key="14">
    <source>
        <dbReference type="Proteomes" id="UP001501588"/>
    </source>
</evidence>
<organism evidence="13 14">
    <name type="scientific">Craurococcus roseus</name>
    <dbReference type="NCBI Taxonomy" id="77585"/>
    <lineage>
        <taxon>Bacteria</taxon>
        <taxon>Pseudomonadati</taxon>
        <taxon>Pseudomonadota</taxon>
        <taxon>Alphaproteobacteria</taxon>
        <taxon>Acetobacterales</taxon>
        <taxon>Acetobacteraceae</taxon>
        <taxon>Craurococcus</taxon>
    </lineage>
</organism>
<feature type="binding site" evidence="10">
    <location>
        <position position="239"/>
    </location>
    <ligand>
        <name>Zn(2+)</name>
        <dbReference type="ChEBI" id="CHEBI:29105"/>
    </ligand>
</feature>
<dbReference type="EC" id="6.1.1.16" evidence="10"/>
<evidence type="ECO:0000256" key="7">
    <source>
        <dbReference type="ARBA" id="ARBA00022840"/>
    </source>
</evidence>
<comment type="similarity">
    <text evidence="1 10">Belongs to the class-I aminoacyl-tRNA synthetase family.</text>
</comment>
<dbReference type="PRINTS" id="PR00983">
    <property type="entry name" value="TRNASYNTHCYS"/>
</dbReference>
<keyword evidence="14" id="KW-1185">Reference proteome</keyword>
<dbReference type="Gene3D" id="1.20.120.1910">
    <property type="entry name" value="Cysteine-tRNA ligase, C-terminal anti-codon recognition domain"/>
    <property type="match status" value="1"/>
</dbReference>
<keyword evidence="7 10" id="KW-0067">ATP-binding</keyword>
<evidence type="ECO:0000256" key="9">
    <source>
        <dbReference type="ARBA" id="ARBA00023146"/>
    </source>
</evidence>
<dbReference type="InterPro" id="IPR014729">
    <property type="entry name" value="Rossmann-like_a/b/a_fold"/>
</dbReference>
<dbReference type="HAMAP" id="MF_00041">
    <property type="entry name" value="Cys_tRNA_synth"/>
    <property type="match status" value="1"/>
</dbReference>